<dbReference type="InterPro" id="IPR007349">
    <property type="entry name" value="DUF418"/>
</dbReference>
<sequence>MDNKRYLTPDIGRGFMLLLIAVAHAPLFHKLIEGVNEPAISDQLFKAFVVTFVDGRAFVTFSLLFGFGIALMVKRQLDKGISVNESKRLLRRRSLFMILFGFTHQVFIGGADIIAFYGIAGLLIEGLIFKSKRFKEKALFVIGTLSFLTISTGWWFLSLFKELSEEANVNYLEMVIENVIAFPITVLVQLLFFPFLFVILLGVLVERKTWISHPEQHISKLRKFALTGILISVIGASPLTAITVGILNVSEKILAALHIFQILTGIAGGIGYTSLIALFGIAATKLTPKITNWLTAIGRRSLTFYLYQEALLVILLSPVAFGLGNKLGYTGIILTAVVIWITGVIIAVFLEDKKVPGPADALLRRLVYR</sequence>
<gene>
    <name evidence="3" type="ORF">CHH61_22335</name>
</gene>
<feature type="transmembrane region" description="Helical" evidence="1">
    <location>
        <begin position="224"/>
        <end position="247"/>
    </location>
</feature>
<dbReference type="GeneID" id="86925043"/>
<keyword evidence="1" id="KW-1133">Transmembrane helix</keyword>
<proteinExistence type="predicted"/>
<feature type="transmembrane region" description="Helical" evidence="1">
    <location>
        <begin position="138"/>
        <end position="160"/>
    </location>
</feature>
<evidence type="ECO:0000256" key="1">
    <source>
        <dbReference type="SAM" id="Phobius"/>
    </source>
</evidence>
<dbReference type="PANTHER" id="PTHR30590:SF2">
    <property type="entry name" value="INNER MEMBRANE PROTEIN"/>
    <property type="match status" value="1"/>
</dbReference>
<evidence type="ECO:0000259" key="2">
    <source>
        <dbReference type="Pfam" id="PF04235"/>
    </source>
</evidence>
<keyword evidence="1" id="KW-0812">Transmembrane</keyword>
<feature type="transmembrane region" description="Helical" evidence="1">
    <location>
        <begin position="329"/>
        <end position="350"/>
    </location>
</feature>
<feature type="transmembrane region" description="Helical" evidence="1">
    <location>
        <begin position="12"/>
        <end position="32"/>
    </location>
</feature>
<comment type="caution">
    <text evidence="3">The sequence shown here is derived from an EMBL/GenBank/DDBJ whole genome shotgun (WGS) entry which is preliminary data.</text>
</comment>
<evidence type="ECO:0000313" key="3">
    <source>
        <dbReference type="EMBL" id="PAF23738.1"/>
    </source>
</evidence>
<feature type="transmembrane region" description="Helical" evidence="1">
    <location>
        <begin position="180"/>
        <end position="204"/>
    </location>
</feature>
<dbReference type="Pfam" id="PF04235">
    <property type="entry name" value="DUF418"/>
    <property type="match status" value="1"/>
</dbReference>
<dbReference type="Proteomes" id="UP000216133">
    <property type="component" value="Unassembled WGS sequence"/>
</dbReference>
<organism evidence="3 4">
    <name type="scientific">Shouchella clausii</name>
    <name type="common">Alkalihalobacillus clausii</name>
    <dbReference type="NCBI Taxonomy" id="79880"/>
    <lineage>
        <taxon>Bacteria</taxon>
        <taxon>Bacillati</taxon>
        <taxon>Bacillota</taxon>
        <taxon>Bacilli</taxon>
        <taxon>Bacillales</taxon>
        <taxon>Bacillaceae</taxon>
        <taxon>Shouchella</taxon>
    </lineage>
</organism>
<dbReference type="PANTHER" id="PTHR30590">
    <property type="entry name" value="INNER MEMBRANE PROTEIN"/>
    <property type="match status" value="1"/>
</dbReference>
<feature type="transmembrane region" description="Helical" evidence="1">
    <location>
        <begin position="259"/>
        <end position="283"/>
    </location>
</feature>
<evidence type="ECO:0000313" key="4">
    <source>
        <dbReference type="Proteomes" id="UP000216133"/>
    </source>
</evidence>
<protein>
    <submittedName>
        <fullName evidence="3">DUF418 domain-containing protein</fullName>
    </submittedName>
</protein>
<feature type="domain" description="DUF418" evidence="2">
    <location>
        <begin position="207"/>
        <end position="369"/>
    </location>
</feature>
<accession>A0A268RTZ9</accession>
<dbReference type="AlphaFoldDB" id="A0A268RTZ9"/>
<dbReference type="InterPro" id="IPR052529">
    <property type="entry name" value="Bact_Transport_Assoc"/>
</dbReference>
<feature type="transmembrane region" description="Helical" evidence="1">
    <location>
        <begin position="93"/>
        <end position="108"/>
    </location>
</feature>
<keyword evidence="1" id="KW-0472">Membrane</keyword>
<feature type="transmembrane region" description="Helical" evidence="1">
    <location>
        <begin position="114"/>
        <end position="131"/>
    </location>
</feature>
<dbReference type="RefSeq" id="WP_063608852.1">
    <property type="nucleotide sequence ID" value="NZ_CP019985.1"/>
</dbReference>
<feature type="transmembrane region" description="Helical" evidence="1">
    <location>
        <begin position="304"/>
        <end position="323"/>
    </location>
</feature>
<name>A0A268RTZ9_SHOCL</name>
<dbReference type="EMBL" id="NPBS01000154">
    <property type="protein sequence ID" value="PAF23738.1"/>
    <property type="molecule type" value="Genomic_DNA"/>
</dbReference>
<reference evidence="3 4" key="1">
    <citation type="submission" date="2017-07" db="EMBL/GenBank/DDBJ databases">
        <title>Isolation and whole genome analysis of endospore-forming bacteria from heroin.</title>
        <authorList>
            <person name="Kalinowski J."/>
            <person name="Ahrens B."/>
            <person name="Al-Dilaimi A."/>
            <person name="Winkler A."/>
            <person name="Wibberg D."/>
            <person name="Schleenbecker U."/>
            <person name="Ruckert C."/>
            <person name="Wolfel R."/>
            <person name="Grass G."/>
        </authorList>
    </citation>
    <scope>NUCLEOTIDE SEQUENCE [LARGE SCALE GENOMIC DNA]</scope>
    <source>
        <strain evidence="3 4">7523-2</strain>
    </source>
</reference>
<feature type="transmembrane region" description="Helical" evidence="1">
    <location>
        <begin position="44"/>
        <end position="73"/>
    </location>
</feature>